<name>A0A8K0TQA8_9PEZI</name>
<sequence>MASIIYNKDPTKKPARLDMSDATLKGPSKNAFVETVLVLTPPPEEDVQEIILKSDTTTPITAGTTPLVAVIGVGYVGEHLVSNFSRHWNVIGFDISEKRISQIRQEPEFCRNRKVKFSTSQSDLSQATHFLISVPTLLRPDKTVDASYLEDAIATVFKHARPGATVVIESSVAIGMTRELLGPLAKTRGCFAGMSPERVDPGRTEPPAFLIPKVISGLDDICPGSLAAITRIYAPVFDTIVPVSRPEVAELTKLYENCQRMINIAYVNEMADACINLDIDPYEVCSAARTKPFGYMDFTPGLGVGGHCIPVNPWYLLSGSEMPLLKSAAEKMGGRPRAIAKMYTENISQHAGKYGSKPRVLVVGMGFKPGQSVLCYSPGLELARGLMEDSGKLDVMFADPLVTQSSIPEIRKLDDCFWDVETLNEFDLIIVAMRQHGIDFNILDQARDVRVKWWCS</sequence>
<dbReference type="InterPro" id="IPR017476">
    <property type="entry name" value="UDP-Glc/GDP-Man"/>
</dbReference>
<dbReference type="GO" id="GO:0000271">
    <property type="term" value="P:polysaccharide biosynthetic process"/>
    <property type="evidence" value="ECO:0007669"/>
    <property type="project" value="InterPro"/>
</dbReference>
<comment type="caution">
    <text evidence="5">The sequence shown here is derived from an EMBL/GenBank/DDBJ whole genome shotgun (WGS) entry which is preliminary data.</text>
</comment>
<dbReference type="Gene3D" id="3.40.50.720">
    <property type="entry name" value="NAD(P)-binding Rossmann-like Domain"/>
    <property type="match status" value="2"/>
</dbReference>
<dbReference type="InterPro" id="IPR008927">
    <property type="entry name" value="6-PGluconate_DH-like_C_sf"/>
</dbReference>
<evidence type="ECO:0000259" key="4">
    <source>
        <dbReference type="Pfam" id="PF03721"/>
    </source>
</evidence>
<dbReference type="NCBIfam" id="TIGR03026">
    <property type="entry name" value="NDP-sugDHase"/>
    <property type="match status" value="1"/>
</dbReference>
<gene>
    <name evidence="5" type="ORF">B0T11DRAFT_305174</name>
</gene>
<dbReference type="InterPro" id="IPR036291">
    <property type="entry name" value="NAD(P)-bd_dom_sf"/>
</dbReference>
<dbReference type="SUPFAM" id="SSF52413">
    <property type="entry name" value="UDP-glucose/GDP-mannose dehydrogenase C-terminal domain"/>
    <property type="match status" value="1"/>
</dbReference>
<evidence type="ECO:0000256" key="2">
    <source>
        <dbReference type="PIRNR" id="PIRNR000124"/>
    </source>
</evidence>
<dbReference type="SUPFAM" id="SSF51735">
    <property type="entry name" value="NAD(P)-binding Rossmann-fold domains"/>
    <property type="match status" value="1"/>
</dbReference>
<dbReference type="SUPFAM" id="SSF48179">
    <property type="entry name" value="6-phosphogluconate dehydrogenase C-terminal domain-like"/>
    <property type="match status" value="1"/>
</dbReference>
<dbReference type="InterPro" id="IPR036220">
    <property type="entry name" value="UDP-Glc/GDP-Man_DH_C_sf"/>
</dbReference>
<dbReference type="Pfam" id="PF03721">
    <property type="entry name" value="UDPG_MGDP_dh_N"/>
    <property type="match status" value="1"/>
</dbReference>
<dbReference type="OrthoDB" id="5059218at2759"/>
<feature type="domain" description="UDP-glucose/GDP-mannose dehydrogenase N-terminal" evidence="4">
    <location>
        <begin position="68"/>
        <end position="223"/>
    </location>
</feature>
<dbReference type="AlphaFoldDB" id="A0A8K0TQA8"/>
<organism evidence="5 6">
    <name type="scientific">Plectosphaerella cucumerina</name>
    <dbReference type="NCBI Taxonomy" id="40658"/>
    <lineage>
        <taxon>Eukaryota</taxon>
        <taxon>Fungi</taxon>
        <taxon>Dikarya</taxon>
        <taxon>Ascomycota</taxon>
        <taxon>Pezizomycotina</taxon>
        <taxon>Sordariomycetes</taxon>
        <taxon>Hypocreomycetidae</taxon>
        <taxon>Glomerellales</taxon>
        <taxon>Plectosphaerellaceae</taxon>
        <taxon>Plectosphaerella</taxon>
    </lineage>
</organism>
<dbReference type="Pfam" id="PF00984">
    <property type="entry name" value="UDPG_MGDP_dh"/>
    <property type="match status" value="1"/>
</dbReference>
<dbReference type="GO" id="GO:0016616">
    <property type="term" value="F:oxidoreductase activity, acting on the CH-OH group of donors, NAD or NADP as acceptor"/>
    <property type="evidence" value="ECO:0007669"/>
    <property type="project" value="InterPro"/>
</dbReference>
<accession>A0A8K0TQA8</accession>
<evidence type="ECO:0000259" key="3">
    <source>
        <dbReference type="Pfam" id="PF00984"/>
    </source>
</evidence>
<dbReference type="InterPro" id="IPR028359">
    <property type="entry name" value="UDP_ManNAc/GlcNAc_DH"/>
</dbReference>
<keyword evidence="6" id="KW-1185">Reference proteome</keyword>
<comment type="similarity">
    <text evidence="1 2">Belongs to the UDP-glucose/GDP-mannose dehydrogenase family.</text>
</comment>
<dbReference type="InterPro" id="IPR014026">
    <property type="entry name" value="UDP-Glc/GDP-Man_DH_dimer"/>
</dbReference>
<dbReference type="InterPro" id="IPR001732">
    <property type="entry name" value="UDP-Glc/GDP-Man_DH_N"/>
</dbReference>
<proteinExistence type="inferred from homology"/>
<evidence type="ECO:0000313" key="6">
    <source>
        <dbReference type="Proteomes" id="UP000813385"/>
    </source>
</evidence>
<evidence type="ECO:0000313" key="5">
    <source>
        <dbReference type="EMBL" id="KAH7368792.1"/>
    </source>
</evidence>
<dbReference type="EMBL" id="JAGPXD010000002">
    <property type="protein sequence ID" value="KAH7368792.1"/>
    <property type="molecule type" value="Genomic_DNA"/>
</dbReference>
<reference evidence="5" key="1">
    <citation type="journal article" date="2021" name="Nat. Commun.">
        <title>Genetic determinants of endophytism in the Arabidopsis root mycobiome.</title>
        <authorList>
            <person name="Mesny F."/>
            <person name="Miyauchi S."/>
            <person name="Thiergart T."/>
            <person name="Pickel B."/>
            <person name="Atanasova L."/>
            <person name="Karlsson M."/>
            <person name="Huettel B."/>
            <person name="Barry K.W."/>
            <person name="Haridas S."/>
            <person name="Chen C."/>
            <person name="Bauer D."/>
            <person name="Andreopoulos W."/>
            <person name="Pangilinan J."/>
            <person name="LaButti K."/>
            <person name="Riley R."/>
            <person name="Lipzen A."/>
            <person name="Clum A."/>
            <person name="Drula E."/>
            <person name="Henrissat B."/>
            <person name="Kohler A."/>
            <person name="Grigoriev I.V."/>
            <person name="Martin F.M."/>
            <person name="Hacquard S."/>
        </authorList>
    </citation>
    <scope>NUCLEOTIDE SEQUENCE</scope>
    <source>
        <strain evidence="5">MPI-CAGE-AT-0016</strain>
    </source>
</reference>
<dbReference type="GO" id="GO:0016628">
    <property type="term" value="F:oxidoreductase activity, acting on the CH-CH group of donors, NAD or NADP as acceptor"/>
    <property type="evidence" value="ECO:0007669"/>
    <property type="project" value="InterPro"/>
</dbReference>
<evidence type="ECO:0000256" key="1">
    <source>
        <dbReference type="ARBA" id="ARBA00006601"/>
    </source>
</evidence>
<dbReference type="PANTHER" id="PTHR43491:SF2">
    <property type="entry name" value="UDP-N-ACETYL-D-MANNOSAMINE DEHYDROGENASE"/>
    <property type="match status" value="1"/>
</dbReference>
<protein>
    <submittedName>
        <fullName evidence="5">Polysaccharide biosynthesis protein vipA/tviB</fullName>
    </submittedName>
</protein>
<feature type="domain" description="UDP-glucose/GDP-mannose dehydrogenase dimerisation" evidence="3">
    <location>
        <begin position="248"/>
        <end position="320"/>
    </location>
</feature>
<dbReference type="GO" id="GO:0051287">
    <property type="term" value="F:NAD binding"/>
    <property type="evidence" value="ECO:0007669"/>
    <property type="project" value="InterPro"/>
</dbReference>
<dbReference type="PIRSF" id="PIRSF000124">
    <property type="entry name" value="UDPglc_GDPman_dh"/>
    <property type="match status" value="1"/>
</dbReference>
<dbReference type="PANTHER" id="PTHR43491">
    <property type="entry name" value="UDP-N-ACETYL-D-MANNOSAMINE DEHYDROGENASE"/>
    <property type="match status" value="1"/>
</dbReference>
<dbReference type="PIRSF" id="PIRSF500136">
    <property type="entry name" value="UDP_ManNAc_DH"/>
    <property type="match status" value="1"/>
</dbReference>
<dbReference type="Proteomes" id="UP000813385">
    <property type="component" value="Unassembled WGS sequence"/>
</dbReference>